<dbReference type="Gene3D" id="3.90.580.10">
    <property type="entry name" value="Zinc finger, CHC2-type domain"/>
    <property type="match status" value="1"/>
</dbReference>
<dbReference type="RefSeq" id="WP_109929664.1">
    <property type="nucleotide sequence ID" value="NZ_QGNY01000003.1"/>
</dbReference>
<evidence type="ECO:0000313" key="2">
    <source>
        <dbReference type="Proteomes" id="UP000245391"/>
    </source>
</evidence>
<dbReference type="Gene3D" id="3.40.1360.10">
    <property type="match status" value="1"/>
</dbReference>
<evidence type="ECO:0000313" key="1">
    <source>
        <dbReference type="EMBL" id="PWS32217.1"/>
    </source>
</evidence>
<dbReference type="Proteomes" id="UP000245391">
    <property type="component" value="Unassembled WGS sequence"/>
</dbReference>
<sequence>MEEELKDKLAKIKMELSLEDYLSSLGHSPQKRFAGYLLYRSPFRQERTASFKVDLSKGLWVDFGETSAKGGPLGGDLITLMKMLHGWSSREVAEKFGNTALAVPVEPRISEKVHQEPANPVIITNVRGIYAYSLVNYALSRGIPRHILDRHCKEVHYQIAGRNYFGIGFKNDIGGWEIRNQYAKRASSPKGVTTVDNGCREVCVFEGFFDYLTFLTRNENTAALKKNFAILNSAVFFPKLRPFLEAHSAIYLYLDHDNKGRQVTREALATKGANYVDASKFFAGDKMDFNRWHMQNPKPPKLRRGHRF</sequence>
<dbReference type="InterPro" id="IPR036977">
    <property type="entry name" value="DNA_primase_Znf_CHC2"/>
</dbReference>
<reference evidence="2" key="1">
    <citation type="submission" date="2018-05" db="EMBL/GenBank/DDBJ databases">
        <title>Pedobacter paludis sp. nov., isolated from wetland soil.</title>
        <authorList>
            <person name="Zhang Y."/>
        </authorList>
    </citation>
    <scope>NUCLEOTIDE SEQUENCE [LARGE SCALE GENOMIC DNA]</scope>
    <source>
        <strain evidence="2">R-8</strain>
    </source>
</reference>
<accession>A0A317F2E7</accession>
<dbReference type="SUPFAM" id="SSF57783">
    <property type="entry name" value="Zinc beta-ribbon"/>
    <property type="match status" value="1"/>
</dbReference>
<organism evidence="1 2">
    <name type="scientific">Pedobacter paludis</name>
    <dbReference type="NCBI Taxonomy" id="2203212"/>
    <lineage>
        <taxon>Bacteria</taxon>
        <taxon>Pseudomonadati</taxon>
        <taxon>Bacteroidota</taxon>
        <taxon>Sphingobacteriia</taxon>
        <taxon>Sphingobacteriales</taxon>
        <taxon>Sphingobacteriaceae</taxon>
        <taxon>Pedobacter</taxon>
    </lineage>
</organism>
<dbReference type="GO" id="GO:0008270">
    <property type="term" value="F:zinc ion binding"/>
    <property type="evidence" value="ECO:0007669"/>
    <property type="project" value="InterPro"/>
</dbReference>
<keyword evidence="2" id="KW-1185">Reference proteome</keyword>
<dbReference type="Pfam" id="PF13155">
    <property type="entry name" value="Toprim_2"/>
    <property type="match status" value="1"/>
</dbReference>
<name>A0A317F2E7_9SPHI</name>
<protein>
    <submittedName>
        <fullName evidence="1">DNA primase</fullName>
    </submittedName>
</protein>
<gene>
    <name evidence="1" type="ORF">DF947_10635</name>
</gene>
<dbReference type="EMBL" id="QGNY01000003">
    <property type="protein sequence ID" value="PWS32217.1"/>
    <property type="molecule type" value="Genomic_DNA"/>
</dbReference>
<comment type="caution">
    <text evidence="1">The sequence shown here is derived from an EMBL/GenBank/DDBJ whole genome shotgun (WGS) entry which is preliminary data.</text>
</comment>
<dbReference type="AlphaFoldDB" id="A0A317F2E7"/>
<dbReference type="GO" id="GO:0003677">
    <property type="term" value="F:DNA binding"/>
    <property type="evidence" value="ECO:0007669"/>
    <property type="project" value="InterPro"/>
</dbReference>
<dbReference type="OrthoDB" id="8536512at2"/>
<dbReference type="GO" id="GO:0006260">
    <property type="term" value="P:DNA replication"/>
    <property type="evidence" value="ECO:0007669"/>
    <property type="project" value="InterPro"/>
</dbReference>
<proteinExistence type="predicted"/>